<reference evidence="1" key="1">
    <citation type="submission" date="2021-05" db="EMBL/GenBank/DDBJ databases">
        <title>Complete genome sequence of the cellulolytic planctomycete Telmatocola sphagniphila SP2T and characterization of the first cellulase from planctomycetes.</title>
        <authorList>
            <person name="Rakitin A.L."/>
            <person name="Beletsky A.V."/>
            <person name="Naumoff D.G."/>
            <person name="Kulichevskaya I.S."/>
            <person name="Mardanov A.V."/>
            <person name="Ravin N.V."/>
            <person name="Dedysh S.N."/>
        </authorList>
    </citation>
    <scope>NUCLEOTIDE SEQUENCE</scope>
    <source>
        <strain evidence="1">SP2T</strain>
    </source>
</reference>
<keyword evidence="2" id="KW-1185">Reference proteome</keyword>
<gene>
    <name evidence="1" type="ORF">KIH39_00175</name>
</gene>
<dbReference type="KEGG" id="tsph:KIH39_00175"/>
<accession>A0A8E6B5Z8</accession>
<dbReference type="Pfam" id="PF12686">
    <property type="entry name" value="DUF3800"/>
    <property type="match status" value="1"/>
</dbReference>
<dbReference type="AlphaFoldDB" id="A0A8E6B5Z8"/>
<protein>
    <submittedName>
        <fullName evidence="1">DUF3800 domain-containing protein</fullName>
    </submittedName>
</protein>
<dbReference type="EMBL" id="CP074694">
    <property type="protein sequence ID" value="QVL32371.1"/>
    <property type="molecule type" value="Genomic_DNA"/>
</dbReference>
<sequence>MFLLYLDASGTPQASDQNTKHYVLVGLGLKESDWYKADSSLGLIKKRYLYSSQDISEFEIHVKQFDCDIKEQNEISDFEKLSYEVRREKVLELQRIKIAREPKLEQKLKRIKRYKQTDPYIHLSRTERTKLLDEVLELISGLDIKLFSDAISKSHPSFMSGSLDPVKGAFTQVVTRFDKFLDNRAVWEGRYAGEAYTHFGMLILDNDGATEQTIHNLFLDFRKRGHPFGKLTKVIDVPFFAESHQVSALQLADVVAAVVRRYLDKGGLSGSREEARFLKLFKFFDRDPSGKLHGIRHYIPAKSCDCLICHERGHGPLEHGVS</sequence>
<proteinExistence type="predicted"/>
<evidence type="ECO:0000313" key="1">
    <source>
        <dbReference type="EMBL" id="QVL32371.1"/>
    </source>
</evidence>
<dbReference type="InterPro" id="IPR024524">
    <property type="entry name" value="DUF3800"/>
</dbReference>
<name>A0A8E6B5Z8_9BACT</name>
<dbReference type="Proteomes" id="UP000676194">
    <property type="component" value="Chromosome"/>
</dbReference>
<dbReference type="RefSeq" id="WP_213497259.1">
    <property type="nucleotide sequence ID" value="NZ_CP074694.1"/>
</dbReference>
<organism evidence="1 2">
    <name type="scientific">Telmatocola sphagniphila</name>
    <dbReference type="NCBI Taxonomy" id="1123043"/>
    <lineage>
        <taxon>Bacteria</taxon>
        <taxon>Pseudomonadati</taxon>
        <taxon>Planctomycetota</taxon>
        <taxon>Planctomycetia</taxon>
        <taxon>Gemmatales</taxon>
        <taxon>Gemmataceae</taxon>
    </lineage>
</organism>
<evidence type="ECO:0000313" key="2">
    <source>
        <dbReference type="Proteomes" id="UP000676194"/>
    </source>
</evidence>